<sequence length="67" mass="6810">SPGLAPAPGGPCRPCSSPSRLPPAQLLPLLGLSSCQTSSGQPLQCPLLLPAASAGPRWPRLGLSRDR</sequence>
<protein>
    <submittedName>
        <fullName evidence="1">Uncharacterized protein</fullName>
    </submittedName>
</protein>
<comment type="caution">
    <text evidence="1">The sequence shown here is derived from an EMBL/GenBank/DDBJ whole genome shotgun (WGS) entry which is preliminary data.</text>
</comment>
<organism evidence="1 2">
    <name type="scientific">Chlamydia psittaci 99DC5</name>
    <dbReference type="NCBI Taxonomy" id="1112251"/>
    <lineage>
        <taxon>Bacteria</taxon>
        <taxon>Pseudomonadati</taxon>
        <taxon>Chlamydiota</taxon>
        <taxon>Chlamydiia</taxon>
        <taxon>Chlamydiales</taxon>
        <taxon>Chlamydiaceae</taxon>
        <taxon>Chlamydia/Chlamydophila group</taxon>
        <taxon>Chlamydia</taxon>
    </lineage>
</organism>
<dbReference type="EMBL" id="ATLC01000003">
    <property type="protein sequence ID" value="EPJ30307.1"/>
    <property type="molecule type" value="Genomic_DNA"/>
</dbReference>
<reference evidence="1 2" key="1">
    <citation type="submission" date="2013-04" db="EMBL/GenBank/DDBJ databases">
        <title>Genome sequence of Chlamydia psittaci 99DC5.</title>
        <authorList>
            <person name="Huot-Creasy H."/>
            <person name="McCracken C.L."/>
            <person name="Humphries M."/>
            <person name="Sachse K."/>
            <person name="Laroucau K."/>
            <person name="Bavoil P."/>
            <person name="Myers G.S."/>
        </authorList>
    </citation>
    <scope>NUCLEOTIDE SEQUENCE [LARGE SCALE GENOMIC DNA]</scope>
    <source>
        <strain evidence="1 2">99DC5</strain>
    </source>
</reference>
<feature type="non-terminal residue" evidence="1">
    <location>
        <position position="67"/>
    </location>
</feature>
<keyword evidence="2" id="KW-1185">Reference proteome</keyword>
<proteinExistence type="predicted"/>
<evidence type="ECO:0000313" key="1">
    <source>
        <dbReference type="EMBL" id="EPJ30307.1"/>
    </source>
</evidence>
<accession>A0ABN0MR57</accession>
<gene>
    <name evidence="1" type="ORF">CP99DC5_1095B</name>
</gene>
<evidence type="ECO:0000313" key="2">
    <source>
        <dbReference type="Proteomes" id="UP000014627"/>
    </source>
</evidence>
<name>A0ABN0MR57_CHLPS</name>
<feature type="non-terminal residue" evidence="1">
    <location>
        <position position="1"/>
    </location>
</feature>
<dbReference type="Proteomes" id="UP000014627">
    <property type="component" value="Unassembled WGS sequence"/>
</dbReference>